<dbReference type="InterPro" id="IPR000787">
    <property type="entry name" value="Peptidase_M29"/>
</dbReference>
<organism evidence="10 11">
    <name type="scientific">Methanosuratincola subterraneus</name>
    <dbReference type="NCBI Taxonomy" id="2593994"/>
    <lineage>
        <taxon>Archaea</taxon>
        <taxon>Thermoproteota</taxon>
        <taxon>Methanosuratincolia</taxon>
        <taxon>Candidatus Methanomethylicales</taxon>
        <taxon>Candidatus Methanomethylicaceae</taxon>
        <taxon>Candidatus Methanosuratincola (ex Vanwonterghem et al. 2016)</taxon>
    </lineage>
</organism>
<protein>
    <recommendedName>
        <fullName evidence="12">Aminopeptidase</fullName>
    </recommendedName>
</protein>
<keyword evidence="8" id="KW-0378">Hydrolase</keyword>
<sequence>MPELTRDEMLELASLLVKRSMSIGRKPGGGFDSVSIMYNDQDPSCREFAELVEEECWRQGSYTIIRGYSSVRNRRKYELSPEESLKGLDPIARAIAETVDVRMFIGEEDDPYWSEGVSDKVRLTAPNRQKLYEIMDRRGVRWVYFGWPIPGAAKGYGCPVERFREIFFNSIRASFSAELLDLCGYYSRALSGVDRVRILAEDTDLSFSVKGRPVIVDDGIISREDIESGDVGLNIPSGEVFIAPLETSANGYITFPVVVIPGFGRIDRLRLEFRDGKVASYLAENGADRFAKFLEANTGEKDRIAELGIGCNPGAEFTGGSIIIDEKIYRTVHIAIGNNTGSYHGTNQASSHLDMIKDMRGGQLFFDGKLVMEHGEPVR</sequence>
<keyword evidence="5" id="KW-0031">Aminopeptidase</keyword>
<evidence type="ECO:0000256" key="4">
    <source>
        <dbReference type="ARBA" id="ARBA00008236"/>
    </source>
</evidence>
<dbReference type="Proteomes" id="UP000288215">
    <property type="component" value="Unassembled WGS sequence"/>
</dbReference>
<evidence type="ECO:0008006" key="12">
    <source>
        <dbReference type="Google" id="ProtNLM"/>
    </source>
</evidence>
<comment type="cofactor">
    <cofactor evidence="3">
        <name>Zn(2+)</name>
        <dbReference type="ChEBI" id="CHEBI:29105"/>
    </cofactor>
</comment>
<dbReference type="GO" id="GO:0008237">
    <property type="term" value="F:metallopeptidase activity"/>
    <property type="evidence" value="ECO:0007669"/>
    <property type="project" value="UniProtKB-KW"/>
</dbReference>
<dbReference type="Gene3D" id="3.40.1830.10">
    <property type="entry name" value="Thermophilic metalloprotease (M29)"/>
    <property type="match status" value="1"/>
</dbReference>
<comment type="similarity">
    <text evidence="4">Belongs to the peptidase M29 family.</text>
</comment>
<evidence type="ECO:0000256" key="3">
    <source>
        <dbReference type="ARBA" id="ARBA00001947"/>
    </source>
</evidence>
<comment type="cofactor">
    <cofactor evidence="2">
        <name>Mg(2+)</name>
        <dbReference type="ChEBI" id="CHEBI:18420"/>
    </cofactor>
</comment>
<dbReference type="InterPro" id="IPR052170">
    <property type="entry name" value="M29_Exopeptidase"/>
</dbReference>
<comment type="caution">
    <text evidence="10">The sequence shown here is derived from an EMBL/GenBank/DDBJ whole genome shotgun (WGS) entry which is preliminary data.</text>
</comment>
<keyword evidence="9" id="KW-0482">Metalloprotease</keyword>
<dbReference type="GO" id="GO:0004177">
    <property type="term" value="F:aminopeptidase activity"/>
    <property type="evidence" value="ECO:0007669"/>
    <property type="project" value="UniProtKB-KW"/>
</dbReference>
<evidence type="ECO:0000256" key="8">
    <source>
        <dbReference type="ARBA" id="ARBA00022801"/>
    </source>
</evidence>
<keyword evidence="6" id="KW-0645">Protease</keyword>
<name>A0A3S3SS93_METS7</name>
<dbReference type="AlphaFoldDB" id="A0A3S3SS93"/>
<comment type="cofactor">
    <cofactor evidence="1">
        <name>Co(2+)</name>
        <dbReference type="ChEBI" id="CHEBI:48828"/>
    </cofactor>
</comment>
<evidence type="ECO:0000256" key="5">
    <source>
        <dbReference type="ARBA" id="ARBA00022438"/>
    </source>
</evidence>
<evidence type="ECO:0000256" key="2">
    <source>
        <dbReference type="ARBA" id="ARBA00001946"/>
    </source>
</evidence>
<reference evidence="10 11" key="1">
    <citation type="submission" date="2018-12" db="EMBL/GenBank/DDBJ databases">
        <title>The complete genome of the methanogenic archaea of the candidate phylum Verstraetearchaeota, obtained from the metagenome of underground thermal water.</title>
        <authorList>
            <person name="Kadnikov V.V."/>
            <person name="Mardanov A.V."/>
            <person name="Beletsky A.V."/>
            <person name="Karnachuk O.V."/>
            <person name="Ravin N.V."/>
        </authorList>
    </citation>
    <scope>NUCLEOTIDE SEQUENCE [LARGE SCALE GENOMIC DNA]</scope>
    <source>
        <strain evidence="10">Ch88</strain>
    </source>
</reference>
<dbReference type="PANTHER" id="PTHR34448">
    <property type="entry name" value="AMINOPEPTIDASE"/>
    <property type="match status" value="1"/>
</dbReference>
<dbReference type="EMBL" id="RXGA01000002">
    <property type="protein sequence ID" value="RWX73661.1"/>
    <property type="molecule type" value="Genomic_DNA"/>
</dbReference>
<accession>A0A3S3SS93</accession>
<evidence type="ECO:0000313" key="11">
    <source>
        <dbReference type="Proteomes" id="UP000288215"/>
    </source>
</evidence>
<evidence type="ECO:0000256" key="9">
    <source>
        <dbReference type="ARBA" id="ARBA00023049"/>
    </source>
</evidence>
<dbReference type="SUPFAM" id="SSF144052">
    <property type="entry name" value="Thermophilic metalloprotease-like"/>
    <property type="match status" value="1"/>
</dbReference>
<dbReference type="Pfam" id="PF02073">
    <property type="entry name" value="Peptidase_M29"/>
    <property type="match status" value="1"/>
</dbReference>
<evidence type="ECO:0000313" key="10">
    <source>
        <dbReference type="EMBL" id="RWX73661.1"/>
    </source>
</evidence>
<dbReference type="PANTHER" id="PTHR34448:SF1">
    <property type="entry name" value="BLL6088 PROTEIN"/>
    <property type="match status" value="1"/>
</dbReference>
<proteinExistence type="inferred from homology"/>
<evidence type="ECO:0000256" key="1">
    <source>
        <dbReference type="ARBA" id="ARBA00001941"/>
    </source>
</evidence>
<keyword evidence="7" id="KW-0479">Metal-binding</keyword>
<gene>
    <name evidence="10" type="ORF">Metus_0440</name>
</gene>
<dbReference type="InterPro" id="IPR035097">
    <property type="entry name" value="M29_N-terminal"/>
</dbReference>
<evidence type="ECO:0000256" key="7">
    <source>
        <dbReference type="ARBA" id="ARBA00022723"/>
    </source>
</evidence>
<dbReference type="GO" id="GO:0006508">
    <property type="term" value="P:proteolysis"/>
    <property type="evidence" value="ECO:0007669"/>
    <property type="project" value="UniProtKB-KW"/>
</dbReference>
<evidence type="ECO:0000256" key="6">
    <source>
        <dbReference type="ARBA" id="ARBA00022670"/>
    </source>
</evidence>
<dbReference type="GO" id="GO:0046872">
    <property type="term" value="F:metal ion binding"/>
    <property type="evidence" value="ECO:0007669"/>
    <property type="project" value="UniProtKB-KW"/>
</dbReference>